<proteinExistence type="predicted"/>
<dbReference type="EMBL" id="LPZR01000084">
    <property type="protein sequence ID" value="KYO54563.1"/>
    <property type="molecule type" value="Genomic_DNA"/>
</dbReference>
<sequence>MLELHRVRLYARSGQGGVSAVVILGADNACEVATRLDEPATTAVAVTPSLKADARLDVWRDGMRQEVDGTGLLAAAHVLLGRDGRGPIRFETGGRVIPVLREADGRLRYRATLSHEIVGHFDGAEVLSALGVPPMRVPGDMPFGLAATRRRILLVPIEDAATLGAIRPAFTRLAAWSAAHEQAPVLAYAPAHGEMGGADFIARLFDPLAGRTEETPGPEAVAALVGTLARRGLAGGLRPVAVAQGRFNAPVVALQARAELVVSETGTASRSGVKVWVGGEVRHFGFAAMDGLGIAGAGLGDLKLGA</sequence>
<reference evidence="1 2" key="1">
    <citation type="submission" date="2015-12" db="EMBL/GenBank/DDBJ databases">
        <title>Genome sequence of Tistrella mobilis MCCC 1A02139.</title>
        <authorList>
            <person name="Lu L."/>
            <person name="Lai Q."/>
            <person name="Shao Z."/>
            <person name="Qian P."/>
        </authorList>
    </citation>
    <scope>NUCLEOTIDE SEQUENCE [LARGE SCALE GENOMIC DNA]</scope>
    <source>
        <strain evidence="1 2">MCCC 1A02139</strain>
    </source>
</reference>
<evidence type="ECO:0000313" key="1">
    <source>
        <dbReference type="EMBL" id="KYO54563.1"/>
    </source>
</evidence>
<dbReference type="GeneID" id="97243318"/>
<accession>A0A162LE80</accession>
<dbReference type="AlphaFoldDB" id="A0A162LE80"/>
<comment type="caution">
    <text evidence="1">The sequence shown here is derived from an EMBL/GenBank/DDBJ whole genome shotgun (WGS) entry which is preliminary data.</text>
</comment>
<dbReference type="Proteomes" id="UP000075787">
    <property type="component" value="Unassembled WGS sequence"/>
</dbReference>
<gene>
    <name evidence="1" type="ORF">AUP44_24945</name>
</gene>
<dbReference type="Gene3D" id="3.10.310.10">
    <property type="entry name" value="Diaminopimelate Epimerase, Chain A, domain 1"/>
    <property type="match status" value="2"/>
</dbReference>
<dbReference type="RefSeq" id="WP_062762933.1">
    <property type="nucleotide sequence ID" value="NZ_CP121045.1"/>
</dbReference>
<dbReference type="SUPFAM" id="SSF54506">
    <property type="entry name" value="Diaminopimelate epimerase-like"/>
    <property type="match status" value="1"/>
</dbReference>
<protein>
    <submittedName>
        <fullName evidence="1">Uncharacterized protein</fullName>
    </submittedName>
</protein>
<name>A0A162LE80_9PROT</name>
<organism evidence="1 2">
    <name type="scientific">Tistrella mobilis</name>
    <dbReference type="NCBI Taxonomy" id="171437"/>
    <lineage>
        <taxon>Bacteria</taxon>
        <taxon>Pseudomonadati</taxon>
        <taxon>Pseudomonadota</taxon>
        <taxon>Alphaproteobacteria</taxon>
        <taxon>Geminicoccales</taxon>
        <taxon>Geminicoccaceae</taxon>
        <taxon>Tistrella</taxon>
    </lineage>
</organism>
<evidence type="ECO:0000313" key="2">
    <source>
        <dbReference type="Proteomes" id="UP000075787"/>
    </source>
</evidence>